<keyword evidence="3" id="KW-0804">Transcription</keyword>
<evidence type="ECO:0000256" key="1">
    <source>
        <dbReference type="ARBA" id="ARBA00023015"/>
    </source>
</evidence>
<reference evidence="5 6" key="1">
    <citation type="submission" date="2018-09" db="EMBL/GenBank/DDBJ databases">
        <title>YIM PH 21725 draft genome.</title>
        <authorList>
            <person name="Miao C."/>
        </authorList>
    </citation>
    <scope>NUCLEOTIDE SEQUENCE [LARGE SCALE GENOMIC DNA]</scope>
    <source>
        <strain evidence="6">YIM PH21725</strain>
    </source>
</reference>
<dbReference type="RefSeq" id="WP_120023352.1">
    <property type="nucleotide sequence ID" value="NZ_QZFV01000073.1"/>
</dbReference>
<dbReference type="Proteomes" id="UP000285112">
    <property type="component" value="Unassembled WGS sequence"/>
</dbReference>
<dbReference type="Gene3D" id="1.10.10.10">
    <property type="entry name" value="Winged helix-like DNA-binding domain superfamily/Winged helix DNA-binding domain"/>
    <property type="match status" value="1"/>
</dbReference>
<dbReference type="PROSITE" id="PS00519">
    <property type="entry name" value="HTH_ASNC_1"/>
    <property type="match status" value="1"/>
</dbReference>
<keyword evidence="6" id="KW-1185">Reference proteome</keyword>
<dbReference type="PROSITE" id="PS50956">
    <property type="entry name" value="HTH_ASNC_2"/>
    <property type="match status" value="1"/>
</dbReference>
<dbReference type="EMBL" id="QZFV01000073">
    <property type="protein sequence ID" value="RJQ86408.1"/>
    <property type="molecule type" value="Genomic_DNA"/>
</dbReference>
<gene>
    <name evidence="5" type="ORF">D5S19_11515</name>
</gene>
<dbReference type="SMART" id="SM00344">
    <property type="entry name" value="HTH_ASNC"/>
    <property type="match status" value="1"/>
</dbReference>
<dbReference type="SUPFAM" id="SSF54909">
    <property type="entry name" value="Dimeric alpha+beta barrel"/>
    <property type="match status" value="1"/>
</dbReference>
<protein>
    <submittedName>
        <fullName evidence="5">Lrp/AsnC family transcriptional regulator</fullName>
    </submittedName>
</protein>
<dbReference type="GO" id="GO:0005829">
    <property type="term" value="C:cytosol"/>
    <property type="evidence" value="ECO:0007669"/>
    <property type="project" value="TreeGrafter"/>
</dbReference>
<dbReference type="Pfam" id="PF01037">
    <property type="entry name" value="AsnC_trans_reg"/>
    <property type="match status" value="1"/>
</dbReference>
<dbReference type="InterPro" id="IPR000485">
    <property type="entry name" value="AsnC-type_HTH_dom"/>
</dbReference>
<dbReference type="InterPro" id="IPR019887">
    <property type="entry name" value="Tscrpt_reg_AsnC/Lrp_C"/>
</dbReference>
<dbReference type="PRINTS" id="PR00033">
    <property type="entry name" value="HTHASNC"/>
</dbReference>
<evidence type="ECO:0000313" key="5">
    <source>
        <dbReference type="EMBL" id="RJQ86408.1"/>
    </source>
</evidence>
<evidence type="ECO:0000259" key="4">
    <source>
        <dbReference type="PROSITE" id="PS50956"/>
    </source>
</evidence>
<dbReference type="InterPro" id="IPR011008">
    <property type="entry name" value="Dimeric_a/b-barrel"/>
</dbReference>
<name>A0A419I5T7_9PSEU</name>
<feature type="domain" description="HTH asnC-type" evidence="4">
    <location>
        <begin position="1"/>
        <end position="62"/>
    </location>
</feature>
<organism evidence="5 6">
    <name type="scientific">Amycolatopsis panacis</name>
    <dbReference type="NCBI Taxonomy" id="2340917"/>
    <lineage>
        <taxon>Bacteria</taxon>
        <taxon>Bacillati</taxon>
        <taxon>Actinomycetota</taxon>
        <taxon>Actinomycetes</taxon>
        <taxon>Pseudonocardiales</taxon>
        <taxon>Pseudonocardiaceae</taxon>
        <taxon>Amycolatopsis</taxon>
    </lineage>
</organism>
<dbReference type="GO" id="GO:0043200">
    <property type="term" value="P:response to amino acid"/>
    <property type="evidence" value="ECO:0007669"/>
    <property type="project" value="TreeGrafter"/>
</dbReference>
<accession>A0A419I5T7</accession>
<dbReference type="CDD" id="cd00090">
    <property type="entry name" value="HTH_ARSR"/>
    <property type="match status" value="1"/>
</dbReference>
<dbReference type="PANTHER" id="PTHR30154">
    <property type="entry name" value="LEUCINE-RESPONSIVE REGULATORY PROTEIN"/>
    <property type="match status" value="1"/>
</dbReference>
<evidence type="ECO:0000313" key="6">
    <source>
        <dbReference type="Proteomes" id="UP000285112"/>
    </source>
</evidence>
<evidence type="ECO:0000256" key="3">
    <source>
        <dbReference type="ARBA" id="ARBA00023163"/>
    </source>
</evidence>
<dbReference type="InterPro" id="IPR011991">
    <property type="entry name" value="ArsR-like_HTH"/>
</dbReference>
<dbReference type="InterPro" id="IPR036388">
    <property type="entry name" value="WH-like_DNA-bd_sf"/>
</dbReference>
<dbReference type="Pfam" id="PF13412">
    <property type="entry name" value="HTH_24"/>
    <property type="match status" value="1"/>
</dbReference>
<evidence type="ECO:0000256" key="2">
    <source>
        <dbReference type="ARBA" id="ARBA00023125"/>
    </source>
</evidence>
<dbReference type="OrthoDB" id="166264at2"/>
<keyword evidence="2" id="KW-0238">DNA-binding</keyword>
<proteinExistence type="predicted"/>
<dbReference type="AlphaFoldDB" id="A0A419I5T7"/>
<dbReference type="InterPro" id="IPR019885">
    <property type="entry name" value="Tscrpt_reg_HTH_AsnC-type_CS"/>
</dbReference>
<dbReference type="Gene3D" id="3.30.70.920">
    <property type="match status" value="1"/>
</dbReference>
<comment type="caution">
    <text evidence="5">The sequence shown here is derived from an EMBL/GenBank/DDBJ whole genome shotgun (WGS) entry which is preliminary data.</text>
</comment>
<sequence length="148" mass="16508">MDRIDRAIIDQLRRNCRQSNLELADAVGLTPSPCLRRVKRLEDEGIITGYHASIEPSAIDRAFEVLVDIDLADQSPASAKRFVAELIAYDEVLEARRMFGSPDLHVLVATKDLAGYEAFVTDKLLTLPGIGKLQSRFPMSTVKRRPTV</sequence>
<dbReference type="InterPro" id="IPR036390">
    <property type="entry name" value="WH_DNA-bd_sf"/>
</dbReference>
<dbReference type="InterPro" id="IPR019888">
    <property type="entry name" value="Tscrpt_reg_AsnC-like"/>
</dbReference>
<dbReference type="SUPFAM" id="SSF46785">
    <property type="entry name" value="Winged helix' DNA-binding domain"/>
    <property type="match status" value="1"/>
</dbReference>
<dbReference type="PANTHER" id="PTHR30154:SF34">
    <property type="entry name" value="TRANSCRIPTIONAL REGULATOR AZLB"/>
    <property type="match status" value="1"/>
</dbReference>
<keyword evidence="1" id="KW-0805">Transcription regulation</keyword>
<dbReference type="GO" id="GO:0043565">
    <property type="term" value="F:sequence-specific DNA binding"/>
    <property type="evidence" value="ECO:0007669"/>
    <property type="project" value="InterPro"/>
</dbReference>